<dbReference type="Pfam" id="PF02626">
    <property type="entry name" value="CT_A_B"/>
    <property type="match status" value="1"/>
</dbReference>
<dbReference type="Gene3D" id="2.40.100.10">
    <property type="entry name" value="Cyclophilin-like"/>
    <property type="match status" value="1"/>
</dbReference>
<dbReference type="GO" id="GO:0016787">
    <property type="term" value="F:hydrolase activity"/>
    <property type="evidence" value="ECO:0007669"/>
    <property type="project" value="UniProtKB-KW"/>
</dbReference>
<dbReference type="EMBL" id="BSPL01000004">
    <property type="protein sequence ID" value="GLS68208.1"/>
    <property type="molecule type" value="Genomic_DNA"/>
</dbReference>
<evidence type="ECO:0000313" key="5">
    <source>
        <dbReference type="EMBL" id="GLS68208.1"/>
    </source>
</evidence>
<dbReference type="AlphaFoldDB" id="A0AA37TGK6"/>
<organism evidence="5 6">
    <name type="scientific">Methylobacterium tardum</name>
    <dbReference type="NCBI Taxonomy" id="374432"/>
    <lineage>
        <taxon>Bacteria</taxon>
        <taxon>Pseudomonadati</taxon>
        <taxon>Pseudomonadota</taxon>
        <taxon>Alphaproteobacteria</taxon>
        <taxon>Hyphomicrobiales</taxon>
        <taxon>Methylobacteriaceae</taxon>
        <taxon>Methylobacterium</taxon>
    </lineage>
</organism>
<proteinExistence type="predicted"/>
<dbReference type="InterPro" id="IPR003778">
    <property type="entry name" value="CT_A_B"/>
</dbReference>
<evidence type="ECO:0000256" key="3">
    <source>
        <dbReference type="ARBA" id="ARBA00022840"/>
    </source>
</evidence>
<dbReference type="GO" id="GO:0005524">
    <property type="term" value="F:ATP binding"/>
    <property type="evidence" value="ECO:0007669"/>
    <property type="project" value="UniProtKB-KW"/>
</dbReference>
<dbReference type="RefSeq" id="WP_347710487.1">
    <property type="nucleotide sequence ID" value="NZ_CP097484.1"/>
</dbReference>
<keyword evidence="3" id="KW-0067">ATP-binding</keyword>
<keyword evidence="2" id="KW-0378">Hydrolase</keyword>
<dbReference type="InterPro" id="IPR052708">
    <property type="entry name" value="PxpC"/>
</dbReference>
<evidence type="ECO:0000256" key="1">
    <source>
        <dbReference type="ARBA" id="ARBA00022741"/>
    </source>
</evidence>
<evidence type="ECO:0000256" key="2">
    <source>
        <dbReference type="ARBA" id="ARBA00022801"/>
    </source>
</evidence>
<keyword evidence="6" id="KW-1185">Reference proteome</keyword>
<keyword evidence="1" id="KW-0547">Nucleotide-binding</keyword>
<name>A0AA37TGK6_9HYPH</name>
<comment type="caution">
    <text evidence="5">The sequence shown here is derived from an EMBL/GenBank/DDBJ whole genome shotgun (WGS) entry which is preliminary data.</text>
</comment>
<dbReference type="PANTHER" id="PTHR43309:SF3">
    <property type="entry name" value="5-OXOPROLINASE SUBUNIT C"/>
    <property type="match status" value="1"/>
</dbReference>
<feature type="domain" description="Carboxyltransferase" evidence="4">
    <location>
        <begin position="2"/>
        <end position="119"/>
    </location>
</feature>
<dbReference type="SMART" id="SM00797">
    <property type="entry name" value="AHS2"/>
    <property type="match status" value="1"/>
</dbReference>
<gene>
    <name evidence="5" type="ORF">GCM10007890_02200</name>
</gene>
<evidence type="ECO:0000313" key="6">
    <source>
        <dbReference type="Proteomes" id="UP001157440"/>
    </source>
</evidence>
<accession>A0AA37TGK6</accession>
<dbReference type="InterPro" id="IPR029000">
    <property type="entry name" value="Cyclophilin-like_dom_sf"/>
</dbReference>
<dbReference type="SUPFAM" id="SSF50891">
    <property type="entry name" value="Cyclophilin-like"/>
    <property type="match status" value="1"/>
</dbReference>
<protein>
    <recommendedName>
        <fullName evidence="4">Carboxyltransferase domain-containing protein</fullName>
    </recommendedName>
</protein>
<dbReference type="PANTHER" id="PTHR43309">
    <property type="entry name" value="5-OXOPROLINASE SUBUNIT C"/>
    <property type="match status" value="1"/>
</dbReference>
<evidence type="ECO:0000259" key="4">
    <source>
        <dbReference type="SMART" id="SM00797"/>
    </source>
</evidence>
<reference evidence="6" key="1">
    <citation type="journal article" date="2019" name="Int. J. Syst. Evol. Microbiol.">
        <title>The Global Catalogue of Microorganisms (GCM) 10K type strain sequencing project: providing services to taxonomists for standard genome sequencing and annotation.</title>
        <authorList>
            <consortium name="The Broad Institute Genomics Platform"/>
            <consortium name="The Broad Institute Genome Sequencing Center for Infectious Disease"/>
            <person name="Wu L."/>
            <person name="Ma J."/>
        </authorList>
    </citation>
    <scope>NUCLEOTIDE SEQUENCE [LARGE SCALE GENOMIC DNA]</scope>
    <source>
        <strain evidence="6">NBRC 103632</strain>
    </source>
</reference>
<sequence>MPQDDYFTPEAIATFLSADWSVSTRNDRMGFFLVGPAVRHAAGHDIVSDDIVMGAIQVPGDGRPIVLMADRQPTGGYPKIATVIGPDLGRLTQARPRSLFRFVQVGLEQAVSARAAEAAGLRTQPRFEPLVRTRFTSEFLLGLNLIDGVYCS</sequence>
<dbReference type="Proteomes" id="UP001157440">
    <property type="component" value="Unassembled WGS sequence"/>
</dbReference>